<keyword evidence="2" id="KW-1133">Transmembrane helix</keyword>
<keyword evidence="2" id="KW-0812">Transmembrane</keyword>
<evidence type="ECO:0000313" key="4">
    <source>
        <dbReference type="Proteomes" id="UP000523007"/>
    </source>
</evidence>
<evidence type="ECO:0000256" key="1">
    <source>
        <dbReference type="SAM" id="MobiDB-lite"/>
    </source>
</evidence>
<keyword evidence="2" id="KW-0472">Membrane</keyword>
<gene>
    <name evidence="3" type="ORF">F4561_005906</name>
</gene>
<accession>A0A7W7RN51</accession>
<feature type="region of interest" description="Disordered" evidence="1">
    <location>
        <begin position="513"/>
        <end position="534"/>
    </location>
</feature>
<reference evidence="3 4" key="1">
    <citation type="submission" date="2020-08" db="EMBL/GenBank/DDBJ databases">
        <title>Sequencing the genomes of 1000 actinobacteria strains.</title>
        <authorList>
            <person name="Klenk H.-P."/>
        </authorList>
    </citation>
    <scope>NUCLEOTIDE SEQUENCE [LARGE SCALE GENOMIC DNA]</scope>
    <source>
        <strain evidence="3 4">DSM 102030</strain>
    </source>
</reference>
<dbReference type="EMBL" id="JACHJT010000002">
    <property type="protein sequence ID" value="MBB4935012.1"/>
    <property type="molecule type" value="Genomic_DNA"/>
</dbReference>
<evidence type="ECO:0000256" key="2">
    <source>
        <dbReference type="SAM" id="Phobius"/>
    </source>
</evidence>
<feature type="region of interest" description="Disordered" evidence="1">
    <location>
        <begin position="76"/>
        <end position="95"/>
    </location>
</feature>
<protein>
    <submittedName>
        <fullName evidence="3">Uncharacterized protein</fullName>
    </submittedName>
</protein>
<dbReference type="Proteomes" id="UP000523007">
    <property type="component" value="Unassembled WGS sequence"/>
</dbReference>
<feature type="region of interest" description="Disordered" evidence="1">
    <location>
        <begin position="367"/>
        <end position="403"/>
    </location>
</feature>
<feature type="transmembrane region" description="Helical" evidence="2">
    <location>
        <begin position="33"/>
        <end position="55"/>
    </location>
</feature>
<dbReference type="AlphaFoldDB" id="A0A7W7RN51"/>
<name>A0A7W7RN51_9ACTN</name>
<feature type="compositionally biased region" description="Low complexity" evidence="1">
    <location>
        <begin position="376"/>
        <end position="386"/>
    </location>
</feature>
<keyword evidence="4" id="KW-1185">Reference proteome</keyword>
<proteinExistence type="predicted"/>
<organism evidence="3 4">
    <name type="scientific">Lipingzhangella halophila</name>
    <dbReference type="NCBI Taxonomy" id="1783352"/>
    <lineage>
        <taxon>Bacteria</taxon>
        <taxon>Bacillati</taxon>
        <taxon>Actinomycetota</taxon>
        <taxon>Actinomycetes</taxon>
        <taxon>Streptosporangiales</taxon>
        <taxon>Nocardiopsidaceae</taxon>
        <taxon>Lipingzhangella</taxon>
    </lineage>
</organism>
<evidence type="ECO:0000313" key="3">
    <source>
        <dbReference type="EMBL" id="MBB4935012.1"/>
    </source>
</evidence>
<sequence length="534" mass="57558">MSRRCPPVHPLSAPRSRFLLRLYPRRADSGAEFIEYAALIMLISGIAAAVLVASVPGSVGDFLRQAMCEVQNATGAEKDCGEGSNQADGSGEDEQYDFSPEFCVRNSRAETVGGEVELGVFSIGSEYKYAKQTLSDGTVFLVMQPSVAFGKDLKGGGGVDTGKDSLKKEAGAGLKGFVAPGNMYFLQGEKPGETGEDQFQRLKEDIEQTRREEQQDMWGAGQGYQMGRAIGEATGHYEPPDLPEPDIKSGTFGVTFNADGPISDWVEENKNYSAPVQTGEKVGLTTGDDWNLELGSSVEVAKWYDEPGNVKTAQTYTYTGSGDGALKALGGKWAPGANLSGATRIMRNEDGSLKNLRYSVTIEGQSKAGFEASPQGNKNGNTTKGSGKAEETQSVSSTQEIQLDFDTPEEQEIGEKMLGNLGLMPPPIAMDSMMNPLPEDGGTITQDPGEDAAPWDRLFYERGRLWQYFSHGSKNEQEYGGSLKAGGISFGASFGWSEEIQRAFEAQILEGPENGERSFAQHDSCIAPEYRGDN</sequence>
<comment type="caution">
    <text evidence="3">The sequence shown here is derived from an EMBL/GenBank/DDBJ whole genome shotgun (WGS) entry which is preliminary data.</text>
</comment>
<feature type="compositionally biased region" description="Polar residues" evidence="1">
    <location>
        <begin position="392"/>
        <end position="401"/>
    </location>
</feature>
<dbReference type="RefSeq" id="WP_184584806.1">
    <property type="nucleotide sequence ID" value="NZ_JACHJT010000002.1"/>
</dbReference>